<dbReference type="Proteomes" id="UP000242381">
    <property type="component" value="Unassembled WGS sequence"/>
</dbReference>
<dbReference type="AlphaFoldDB" id="A0A1X0S2C2"/>
<evidence type="ECO:0000313" key="3">
    <source>
        <dbReference type="Proteomes" id="UP000242381"/>
    </source>
</evidence>
<organism evidence="2 3">
    <name type="scientific">Rhizopus microsporus</name>
    <dbReference type="NCBI Taxonomy" id="58291"/>
    <lineage>
        <taxon>Eukaryota</taxon>
        <taxon>Fungi</taxon>
        <taxon>Fungi incertae sedis</taxon>
        <taxon>Mucoromycota</taxon>
        <taxon>Mucoromycotina</taxon>
        <taxon>Mucoromycetes</taxon>
        <taxon>Mucorales</taxon>
        <taxon>Mucorineae</taxon>
        <taxon>Rhizopodaceae</taxon>
        <taxon>Rhizopus</taxon>
    </lineage>
</organism>
<evidence type="ECO:0000313" key="2">
    <source>
        <dbReference type="EMBL" id="ORE18416.1"/>
    </source>
</evidence>
<accession>A0A1X0S2C2</accession>
<sequence length="108" mass="12197">MIILGIVSCNNLKFTFLQKLATAIKQTGSLGELCKSIISRSRLLCGIVTSAEARVNTQKNKGKTTVQYWKNFAEAEFFNIAQRIRKETESREKATEEAEDGTTYEQEE</sequence>
<feature type="compositionally biased region" description="Acidic residues" evidence="1">
    <location>
        <begin position="97"/>
        <end position="108"/>
    </location>
</feature>
<name>A0A1X0S2C2_RHIZD</name>
<feature type="region of interest" description="Disordered" evidence="1">
    <location>
        <begin position="88"/>
        <end position="108"/>
    </location>
</feature>
<dbReference type="EMBL" id="KV921331">
    <property type="protein sequence ID" value="ORE18416.1"/>
    <property type="molecule type" value="Genomic_DNA"/>
</dbReference>
<proteinExistence type="predicted"/>
<gene>
    <name evidence="2" type="ORF">BCV71DRAFT_226963</name>
</gene>
<protein>
    <submittedName>
        <fullName evidence="2">Uncharacterized protein</fullName>
    </submittedName>
</protein>
<evidence type="ECO:0000256" key="1">
    <source>
        <dbReference type="SAM" id="MobiDB-lite"/>
    </source>
</evidence>
<reference evidence="2 3" key="1">
    <citation type="journal article" date="2016" name="Proc. Natl. Acad. Sci. U.S.A.">
        <title>Lipid metabolic changes in an early divergent fungus govern the establishment of a mutualistic symbiosis with endobacteria.</title>
        <authorList>
            <person name="Lastovetsky O.A."/>
            <person name="Gaspar M.L."/>
            <person name="Mondo S.J."/>
            <person name="LaButti K.M."/>
            <person name="Sandor L."/>
            <person name="Grigoriev I.V."/>
            <person name="Henry S.A."/>
            <person name="Pawlowska T.E."/>
        </authorList>
    </citation>
    <scope>NUCLEOTIDE SEQUENCE [LARGE SCALE GENOMIC DNA]</scope>
    <source>
        <strain evidence="2 3">ATCC 11559</strain>
    </source>
</reference>